<dbReference type="STRING" id="1123272.SAMN02745824_3126"/>
<keyword evidence="2" id="KW-1185">Reference proteome</keyword>
<sequence>MDFHQNGSISTLHNLTDRPVEELERELLGFAQSRPMSLVLPSLFSELEGPALGNIIDELSQVPYLDNIIIGLDRADKDQFEYAKSYFSRLPQKHQILWNSGPRLMALDKELQDHELSPAEPGKGRNVWFCFGYFLAGTKADVVGLHDCDILTYRRDLLARLMYPVANPSFPYVFSKGYYARVTEEKLNGRVVRLLISPLLAALKKVCQPSEYLVYLNSFRYALAGEFAMRRDTVKNIRIPSDWGLEIGVLSEIWRNNSVRAICQVEIADNYDHKHQPVSEDNPSTGLSRMSTDITKSIFRKLATQGQIFSPGTFRTIKATYLRIALDRIETYYNDAVINGLKLDRHSEEATVELFASNIMLAGEAFLEAPNERSFMANWDRINSAIPDFSKRFVEAVRLDNEDDGLPL</sequence>
<evidence type="ECO:0000313" key="2">
    <source>
        <dbReference type="Proteomes" id="UP000185192"/>
    </source>
</evidence>
<name>A0A1N6H464_9SPHN</name>
<dbReference type="AlphaFoldDB" id="A0A1N6H464"/>
<reference evidence="2" key="1">
    <citation type="submission" date="2016-11" db="EMBL/GenBank/DDBJ databases">
        <authorList>
            <person name="Varghese N."/>
            <person name="Submissions S."/>
        </authorList>
    </citation>
    <scope>NUCLEOTIDE SEQUENCE [LARGE SCALE GENOMIC DNA]</scope>
    <source>
        <strain evidence="2">DSM 22363</strain>
    </source>
</reference>
<gene>
    <name evidence="1" type="ORF">SAMN02745824_3126</name>
</gene>
<dbReference type="RefSeq" id="WP_074206045.1">
    <property type="nucleotide sequence ID" value="NZ_FSQW01000002.1"/>
</dbReference>
<dbReference type="EMBL" id="FSQW01000002">
    <property type="protein sequence ID" value="SIO14570.1"/>
    <property type="molecule type" value="Genomic_DNA"/>
</dbReference>
<proteinExistence type="predicted"/>
<organism evidence="1 2">
    <name type="scientific">Parasphingorhabdus marina DSM 22363</name>
    <dbReference type="NCBI Taxonomy" id="1123272"/>
    <lineage>
        <taxon>Bacteria</taxon>
        <taxon>Pseudomonadati</taxon>
        <taxon>Pseudomonadota</taxon>
        <taxon>Alphaproteobacteria</taxon>
        <taxon>Sphingomonadales</taxon>
        <taxon>Sphingomonadaceae</taxon>
        <taxon>Parasphingorhabdus</taxon>
    </lineage>
</organism>
<dbReference type="OrthoDB" id="9477at2"/>
<evidence type="ECO:0000313" key="1">
    <source>
        <dbReference type="EMBL" id="SIO14570.1"/>
    </source>
</evidence>
<dbReference type="InterPro" id="IPR029044">
    <property type="entry name" value="Nucleotide-diphossugar_trans"/>
</dbReference>
<accession>A0A1N6H464</accession>
<protein>
    <submittedName>
        <fullName evidence="1">Glucosyl-3-phosphoglycerate synthase</fullName>
    </submittedName>
</protein>
<dbReference type="SUPFAM" id="SSF53448">
    <property type="entry name" value="Nucleotide-diphospho-sugar transferases"/>
    <property type="match status" value="1"/>
</dbReference>
<dbReference type="Proteomes" id="UP000185192">
    <property type="component" value="Unassembled WGS sequence"/>
</dbReference>
<dbReference type="Gene3D" id="3.90.550.10">
    <property type="entry name" value="Spore Coat Polysaccharide Biosynthesis Protein SpsA, Chain A"/>
    <property type="match status" value="1"/>
</dbReference>